<feature type="domain" description="2,4-diaminopentanoate dehydrogenase C-terminal" evidence="4">
    <location>
        <begin position="147"/>
        <end position="294"/>
    </location>
</feature>
<proteinExistence type="predicted"/>
<comment type="caution">
    <text evidence="5">The sequence shown here is derived from an EMBL/GenBank/DDBJ whole genome shotgun (WGS) entry which is preliminary data.</text>
</comment>
<accession>A0A9E5JWN0</accession>
<keyword evidence="1" id="KW-0521">NADP</keyword>
<dbReference type="SUPFAM" id="SSF51735">
    <property type="entry name" value="NAD(P)-binding Rossmann-fold domains"/>
    <property type="match status" value="1"/>
</dbReference>
<keyword evidence="6" id="KW-1185">Reference proteome</keyword>
<evidence type="ECO:0000256" key="2">
    <source>
        <dbReference type="ARBA" id="ARBA00023002"/>
    </source>
</evidence>
<dbReference type="InterPro" id="IPR036291">
    <property type="entry name" value="NAD(P)-bd_dom_sf"/>
</dbReference>
<evidence type="ECO:0008006" key="7">
    <source>
        <dbReference type="Google" id="ProtNLM"/>
    </source>
</evidence>
<dbReference type="RefSeq" id="WP_167187896.1">
    <property type="nucleotide sequence ID" value="NZ_JAAONZ010000011.1"/>
</dbReference>
<dbReference type="GO" id="GO:0009089">
    <property type="term" value="P:lysine biosynthetic process via diaminopimelate"/>
    <property type="evidence" value="ECO:0007669"/>
    <property type="project" value="InterPro"/>
</dbReference>
<reference evidence="5" key="1">
    <citation type="submission" date="2020-03" db="EMBL/GenBank/DDBJ databases">
        <authorList>
            <person name="Guo F."/>
        </authorList>
    </citation>
    <scope>NUCLEOTIDE SEQUENCE</scope>
    <source>
        <strain evidence="5">JCM 30134</strain>
    </source>
</reference>
<dbReference type="CDD" id="cd24146">
    <property type="entry name" value="nat-AmDH_N_like"/>
    <property type="match status" value="1"/>
</dbReference>
<dbReference type="InterPro" id="IPR045760">
    <property type="entry name" value="DAP_DH_C"/>
</dbReference>
<evidence type="ECO:0000259" key="4">
    <source>
        <dbReference type="Pfam" id="PF19328"/>
    </source>
</evidence>
<dbReference type="EMBL" id="JAAONZ010000011">
    <property type="protein sequence ID" value="NHO66649.1"/>
    <property type="molecule type" value="Genomic_DNA"/>
</dbReference>
<evidence type="ECO:0000256" key="1">
    <source>
        <dbReference type="ARBA" id="ARBA00022857"/>
    </source>
</evidence>
<protein>
    <recommendedName>
        <fullName evidence="7">Dihydrodipicolinate reductase</fullName>
    </recommendedName>
</protein>
<dbReference type="Gene3D" id="3.40.50.720">
    <property type="entry name" value="NAD(P)-binding Rossmann-like Domain"/>
    <property type="match status" value="1"/>
</dbReference>
<dbReference type="Proteomes" id="UP000787472">
    <property type="component" value="Unassembled WGS sequence"/>
</dbReference>
<evidence type="ECO:0000313" key="5">
    <source>
        <dbReference type="EMBL" id="NHO66649.1"/>
    </source>
</evidence>
<keyword evidence="2" id="KW-0560">Oxidoreductase</keyword>
<organism evidence="5 6">
    <name type="scientific">Pseudomaricurvus hydrocarbonicus</name>
    <dbReference type="NCBI Taxonomy" id="1470433"/>
    <lineage>
        <taxon>Bacteria</taxon>
        <taxon>Pseudomonadati</taxon>
        <taxon>Pseudomonadota</taxon>
        <taxon>Gammaproteobacteria</taxon>
        <taxon>Cellvibrionales</taxon>
        <taxon>Cellvibrionaceae</taxon>
        <taxon>Pseudomaricurvus</taxon>
    </lineage>
</organism>
<dbReference type="Pfam" id="PF01113">
    <property type="entry name" value="DapB_N"/>
    <property type="match status" value="1"/>
</dbReference>
<dbReference type="Pfam" id="PF19328">
    <property type="entry name" value="DAP_DH_C"/>
    <property type="match status" value="1"/>
</dbReference>
<dbReference type="AlphaFoldDB" id="A0A9E5JWN0"/>
<dbReference type="InterPro" id="IPR000846">
    <property type="entry name" value="DapB_N"/>
</dbReference>
<evidence type="ECO:0000259" key="3">
    <source>
        <dbReference type="Pfam" id="PF01113"/>
    </source>
</evidence>
<evidence type="ECO:0000313" key="6">
    <source>
        <dbReference type="Proteomes" id="UP000787472"/>
    </source>
</evidence>
<dbReference type="GO" id="GO:0008839">
    <property type="term" value="F:4-hydroxy-tetrahydrodipicolinate reductase"/>
    <property type="evidence" value="ECO:0007669"/>
    <property type="project" value="InterPro"/>
</dbReference>
<feature type="domain" description="Dihydrodipicolinate reductase N-terminal" evidence="3">
    <location>
        <begin position="6"/>
        <end position="75"/>
    </location>
</feature>
<sequence>MRAPYKVIVWGPGIVGNACLKEVIKKPELELVGVLAYSDSKNGMDVGDYLGVEPVGIKMTTDQEAMIAQEADVVLFSVNMSAELDLNSDATNIACRLLESGKSLVTSAGWWYPAYHSQALHDKLEAACKKGGSCLHGTGVNPGWLYERIIATMTGASTTIKHIHVQELSDNSHIESADMMGGLGYGSDMSETPWIENVGDRGYSETLALTCHIMGVKLDHIESEKRYFVAREDYKLIPFTVEEGKRNGVNFLYHAIVDGKKFITLEEIWYVDERDLPDGLHRGDYYNITIEGEPVSLRGQFQLMASVEENLEHRPGDNTLPAYYATAVPMIQAIPLVCGAEPGIVLAYNFANYTPDLRNFKSPLIVRK</sequence>
<name>A0A9E5JWN0_9GAMM</name>
<gene>
    <name evidence="5" type="ORF">G8770_13955</name>
</gene>